<dbReference type="GO" id="GO:0004129">
    <property type="term" value="F:cytochrome-c oxidase activity"/>
    <property type="evidence" value="ECO:0007669"/>
    <property type="project" value="UniProtKB-EC"/>
</dbReference>
<dbReference type="Proteomes" id="UP000012065">
    <property type="component" value="Mitochondrion MT"/>
</dbReference>
<evidence type="ECO:0000256" key="2">
    <source>
        <dbReference type="ARBA" id="ARBA00010581"/>
    </source>
</evidence>
<reference evidence="12 13" key="1">
    <citation type="journal article" date="2013" name="J. Biotechnol.">
        <title>Establishment and interpretation of the genome sequence of the phytopathogenic fungus Rhizoctonia solani AG1-IB isolate 7/3/14.</title>
        <authorList>
            <person name="Wibberg D.W."/>
            <person name="Jelonek L.J."/>
            <person name="Rupp O.R."/>
            <person name="Hennig M.H."/>
            <person name="Eikmeyer F.E."/>
            <person name="Goesmann A.G."/>
            <person name="Hartmann A.H."/>
            <person name="Borriss R.B."/>
            <person name="Grosch R.G."/>
            <person name="Puehler A.P."/>
            <person name="Schlueter A.S."/>
        </authorList>
    </citation>
    <scope>NUCLEOTIDE SEQUENCE [LARGE SCALE GENOMIC DNA]</scope>
    <source>
        <strain evidence="13">AG1-IB / isolate 7/3/14</strain>
    </source>
</reference>
<dbReference type="CDD" id="cd01665">
    <property type="entry name" value="Cyt_c_Oxidase_III"/>
    <property type="match status" value="1"/>
</dbReference>
<comment type="subcellular location">
    <subcellularLocation>
        <location evidence="1">Mitochondrion inner membrane</location>
        <topology evidence="1">Multi-pass membrane protein</topology>
    </subcellularLocation>
</comment>
<accession>M5BUQ6</accession>
<gene>
    <name evidence="12" type="primary">cox3</name>
    <name evidence="12" type="ORF">BN14_13062</name>
</gene>
<evidence type="ECO:0000256" key="3">
    <source>
        <dbReference type="ARBA" id="ARBA00015944"/>
    </source>
</evidence>
<feature type="transmembrane region" description="Helical" evidence="10">
    <location>
        <begin position="23"/>
        <end position="42"/>
    </location>
</feature>
<dbReference type="InterPro" id="IPR013833">
    <property type="entry name" value="Cyt_c_oxidase_su3_a-hlx"/>
</dbReference>
<evidence type="ECO:0000259" key="11">
    <source>
        <dbReference type="PROSITE" id="PS50253"/>
    </source>
</evidence>
<feature type="transmembrane region" description="Helical" evidence="10">
    <location>
        <begin position="244"/>
        <end position="263"/>
    </location>
</feature>
<evidence type="ECO:0000256" key="10">
    <source>
        <dbReference type="SAM" id="Phobius"/>
    </source>
</evidence>
<evidence type="ECO:0000256" key="8">
    <source>
        <dbReference type="ARBA" id="ARBA00049512"/>
    </source>
</evidence>
<evidence type="ECO:0000256" key="9">
    <source>
        <dbReference type="RuleBase" id="RU003375"/>
    </source>
</evidence>
<feature type="transmembrane region" description="Helical" evidence="10">
    <location>
        <begin position="283"/>
        <end position="303"/>
    </location>
</feature>
<dbReference type="InterPro" id="IPR024791">
    <property type="entry name" value="Cyt_c/ubiquinol_Oxase_su3"/>
</dbReference>
<proteinExistence type="inferred from homology"/>
<dbReference type="SUPFAM" id="SSF81452">
    <property type="entry name" value="Cytochrome c oxidase subunit III-like"/>
    <property type="match status" value="2"/>
</dbReference>
<feature type="transmembrane region" description="Helical" evidence="10">
    <location>
        <begin position="165"/>
        <end position="188"/>
    </location>
</feature>
<evidence type="ECO:0000256" key="1">
    <source>
        <dbReference type="ARBA" id="ARBA00004448"/>
    </source>
</evidence>
<keyword evidence="6 10" id="KW-1133">Transmembrane helix</keyword>
<dbReference type="GO" id="GO:0006123">
    <property type="term" value="P:mitochondrial electron transport, cytochrome c to oxygen"/>
    <property type="evidence" value="ECO:0007669"/>
    <property type="project" value="UniProtKB-ARBA"/>
</dbReference>
<dbReference type="PANTHER" id="PTHR11403">
    <property type="entry name" value="CYTOCHROME C OXIDASE SUBUNIT III"/>
    <property type="match status" value="1"/>
</dbReference>
<feature type="domain" description="Heme-copper oxidase subunit III family profile" evidence="11">
    <location>
        <begin position="11"/>
        <end position="304"/>
    </location>
</feature>
<dbReference type="InterPro" id="IPR035973">
    <property type="entry name" value="Cyt_c_oxidase_su3-like_sf"/>
</dbReference>
<dbReference type="PROSITE" id="PS50253">
    <property type="entry name" value="COX3"/>
    <property type="match status" value="1"/>
</dbReference>
<keyword evidence="4 9" id="KW-0812">Transmembrane</keyword>
<comment type="similarity">
    <text evidence="2 9">Belongs to the cytochrome c oxidase subunit 3 family.</text>
</comment>
<sequence>MMKNITRTQYQAFPFHLVEPSPWPILTSFALLTLTISAVLYFHGFVNGGELLTLGFILVSGGMVLWFRDVITEGVILTYEGHHTSFVQRGLTIGFALFIVSAIVVYITYEGHHTSFVQRGLTIGFALFIVSEVFAFVSVFWAFFHSSLAPVIEIGSQWPPVGIEAVNAFELPLLNTILLLSSGATVTYSHHALIQGNRRASLIGLIFTIILALAFTACQGIEYYNTSFSMADSVYGTVFFASTGLHGLVHVIVGTLFLLVGLFRLLNYHLSDSHHLGYESAILYWHFVDVVWLFLFVSVYWWGS</sequence>
<evidence type="ECO:0000256" key="7">
    <source>
        <dbReference type="ARBA" id="ARBA00023136"/>
    </source>
</evidence>
<organism evidence="12 13">
    <name type="scientific">Thanatephorus cucumeris (strain AG1-IB / isolate 7/3/14)</name>
    <name type="common">Lettuce bottom rot fungus</name>
    <name type="synonym">Rhizoctonia solani</name>
    <dbReference type="NCBI Taxonomy" id="1108050"/>
    <lineage>
        <taxon>Eukaryota</taxon>
        <taxon>Fungi</taxon>
        <taxon>Dikarya</taxon>
        <taxon>Basidiomycota</taxon>
        <taxon>Agaricomycotina</taxon>
        <taxon>Agaricomycetes</taxon>
        <taxon>Cantharellales</taxon>
        <taxon>Ceratobasidiaceae</taxon>
        <taxon>Rhizoctonia</taxon>
        <taxon>Rhizoctonia solani AG-1</taxon>
    </lineage>
</organism>
<geneLocation type="mitochondrion" evidence="12"/>
<feature type="transmembrane region" description="Helical" evidence="10">
    <location>
        <begin position="200"/>
        <end position="224"/>
    </location>
</feature>
<feature type="transmembrane region" description="Helical" evidence="10">
    <location>
        <begin position="121"/>
        <end position="145"/>
    </location>
</feature>
<keyword evidence="5" id="KW-1278">Translocase</keyword>
<evidence type="ECO:0000256" key="4">
    <source>
        <dbReference type="ARBA" id="ARBA00022692"/>
    </source>
</evidence>
<dbReference type="FunFam" id="1.20.120.80:FF:000002">
    <property type="entry name" value="Cytochrome c oxidase subunit 3"/>
    <property type="match status" value="1"/>
</dbReference>
<evidence type="ECO:0000313" key="12">
    <source>
        <dbReference type="EMBL" id="CCO27477.1"/>
    </source>
</evidence>
<dbReference type="Gene3D" id="1.10.287.70">
    <property type="match status" value="1"/>
</dbReference>
<dbReference type="GO" id="GO:0005743">
    <property type="term" value="C:mitochondrial inner membrane"/>
    <property type="evidence" value="ECO:0007669"/>
    <property type="project" value="UniProtKB-SubCell"/>
</dbReference>
<dbReference type="InterPro" id="IPR033945">
    <property type="entry name" value="Cyt_c_oxase_su3_dom"/>
</dbReference>
<dbReference type="AlphaFoldDB" id="M5BUQ6"/>
<protein>
    <recommendedName>
        <fullName evidence="3 9">Cytochrome c oxidase subunit 3</fullName>
    </recommendedName>
</protein>
<comment type="catalytic activity">
    <reaction evidence="8">
        <text>4 Fe(II)-[cytochrome c] + O2 + 8 H(+)(in) = 4 Fe(III)-[cytochrome c] + 2 H2O + 4 H(+)(out)</text>
        <dbReference type="Rhea" id="RHEA:11436"/>
        <dbReference type="Rhea" id="RHEA-COMP:10350"/>
        <dbReference type="Rhea" id="RHEA-COMP:14399"/>
        <dbReference type="ChEBI" id="CHEBI:15377"/>
        <dbReference type="ChEBI" id="CHEBI:15378"/>
        <dbReference type="ChEBI" id="CHEBI:15379"/>
        <dbReference type="ChEBI" id="CHEBI:29033"/>
        <dbReference type="ChEBI" id="CHEBI:29034"/>
        <dbReference type="EC" id="7.1.1.9"/>
    </reaction>
    <physiologicalReaction direction="left-to-right" evidence="8">
        <dbReference type="Rhea" id="RHEA:11437"/>
    </physiologicalReaction>
</comment>
<name>M5BUQ6_THACB</name>
<evidence type="ECO:0000256" key="6">
    <source>
        <dbReference type="ARBA" id="ARBA00022989"/>
    </source>
</evidence>
<evidence type="ECO:0000256" key="5">
    <source>
        <dbReference type="ARBA" id="ARBA00022967"/>
    </source>
</evidence>
<comment type="function">
    <text evidence="9">Component of the cytochrome c oxidase, the last enzyme in the mitochondrial electron transport chain which drives oxidative phosphorylation. The respiratory chain contains 3 multisubunit complexes succinate dehydrogenase (complex II, CII), ubiquinol-cytochrome c oxidoreductase (cytochrome b-c1 complex, complex III, CIII) and cytochrome c oxidase (complex IV, CIV), that cooperate to transfer electrons derived from NADH and succinate to molecular oxygen, creating an electrochemical gradient over the inner membrane that drives transmembrane transport and the ATP synthase. Cytochrome c oxidase is the component of the respiratory chain that catalyzes the reduction of oxygen to water. Electrons originating from reduced cytochrome c in the intermembrane space (IMS) are transferred via the dinuclear copper A center (CU(A)) of subunit 2 and heme A of subunit 1 to the active site in subunit 1, a binuclear center (BNC) formed by heme A3 and copper B (CU(B)). The BNC reduces molecular oxygen to 2 water molecules using 4 electrons from cytochrome c in the IMS and 4 protons from the mitochondrial matrix.</text>
</comment>
<dbReference type="Gene3D" id="1.20.120.80">
    <property type="entry name" value="Cytochrome c oxidase, subunit III, four-helix bundle"/>
    <property type="match status" value="1"/>
</dbReference>
<dbReference type="InterPro" id="IPR000298">
    <property type="entry name" value="Cyt_c_oxidase-like_su3"/>
</dbReference>
<dbReference type="Pfam" id="PF00510">
    <property type="entry name" value="COX3"/>
    <property type="match status" value="1"/>
</dbReference>
<dbReference type="FunFam" id="1.10.287.70:FF:000082">
    <property type="entry name" value="Cytochrome c oxidase subunit 3"/>
    <property type="match status" value="1"/>
</dbReference>
<dbReference type="EMBL" id="HF546977">
    <property type="protein sequence ID" value="CCO27477.1"/>
    <property type="molecule type" value="Genomic_DNA"/>
</dbReference>
<feature type="transmembrane region" description="Helical" evidence="10">
    <location>
        <begin position="87"/>
        <end position="109"/>
    </location>
</feature>
<keyword evidence="7 10" id="KW-0472">Membrane</keyword>
<keyword evidence="9 12" id="KW-0496">Mitochondrion</keyword>
<dbReference type="PANTHER" id="PTHR11403:SF7">
    <property type="entry name" value="CYTOCHROME C OXIDASE SUBUNIT 3"/>
    <property type="match status" value="1"/>
</dbReference>
<dbReference type="GO" id="GO:0045277">
    <property type="term" value="C:respiratory chain complex IV"/>
    <property type="evidence" value="ECO:0007669"/>
    <property type="project" value="UniProtKB-ARBA"/>
</dbReference>
<evidence type="ECO:0000313" key="13">
    <source>
        <dbReference type="Proteomes" id="UP000012065"/>
    </source>
</evidence>
<feature type="transmembrane region" description="Helical" evidence="10">
    <location>
        <begin position="49"/>
        <end position="67"/>
    </location>
</feature>